<comment type="caution">
    <text evidence="2">The sequence shown here is derived from an EMBL/GenBank/DDBJ whole genome shotgun (WGS) entry which is preliminary data.</text>
</comment>
<dbReference type="InterPro" id="IPR002645">
    <property type="entry name" value="STAS_dom"/>
</dbReference>
<sequence length="96" mass="10088">MQTPQTISLPGDCVLSDIAAVRQSLLDAFAFGGPIELDMSKLARIDVSFVQLVVAASRTASQTETQLTFSNVPDAVKATLQNAGLDLATLMVTGPH</sequence>
<dbReference type="CDD" id="cd07043">
    <property type="entry name" value="STAS_anti-anti-sigma_factors"/>
    <property type="match status" value="1"/>
</dbReference>
<dbReference type="Pfam" id="PF13466">
    <property type="entry name" value="STAS_2"/>
    <property type="match status" value="1"/>
</dbReference>
<dbReference type="Gene3D" id="3.30.750.24">
    <property type="entry name" value="STAS domain"/>
    <property type="match status" value="1"/>
</dbReference>
<dbReference type="RefSeq" id="WP_282584003.1">
    <property type="nucleotide sequence ID" value="NZ_JAMOIM010000003.1"/>
</dbReference>
<dbReference type="PROSITE" id="PS50801">
    <property type="entry name" value="STAS"/>
    <property type="match status" value="1"/>
</dbReference>
<dbReference type="InterPro" id="IPR036513">
    <property type="entry name" value="STAS_dom_sf"/>
</dbReference>
<feature type="domain" description="STAS" evidence="1">
    <location>
        <begin position="1"/>
        <end position="96"/>
    </location>
</feature>
<evidence type="ECO:0000259" key="1">
    <source>
        <dbReference type="PROSITE" id="PS50801"/>
    </source>
</evidence>
<name>A0AA42CHU3_9HYPH</name>
<gene>
    <name evidence="2" type="ORF">M8523_06340</name>
</gene>
<dbReference type="EMBL" id="JAMOIM010000003">
    <property type="protein sequence ID" value="MCW6507639.1"/>
    <property type="molecule type" value="Genomic_DNA"/>
</dbReference>
<dbReference type="Proteomes" id="UP001165667">
    <property type="component" value="Unassembled WGS sequence"/>
</dbReference>
<dbReference type="InterPro" id="IPR058548">
    <property type="entry name" value="MlaB-like_STAS"/>
</dbReference>
<proteinExistence type="predicted"/>
<dbReference type="InterPro" id="IPR052746">
    <property type="entry name" value="MlaB_ABC_Transporter"/>
</dbReference>
<dbReference type="PANTHER" id="PTHR35849:SF2">
    <property type="entry name" value="BLR2341 PROTEIN"/>
    <property type="match status" value="1"/>
</dbReference>
<protein>
    <submittedName>
        <fullName evidence="2">STAS domain-containing protein</fullName>
    </submittedName>
</protein>
<dbReference type="PANTHER" id="PTHR35849">
    <property type="entry name" value="BLR2341 PROTEIN"/>
    <property type="match status" value="1"/>
</dbReference>
<keyword evidence="3" id="KW-1185">Reference proteome</keyword>
<accession>A0AA42CHU3</accession>
<reference evidence="2" key="1">
    <citation type="submission" date="2022-05" db="EMBL/GenBank/DDBJ databases">
        <authorList>
            <person name="Pankratov T."/>
        </authorList>
    </citation>
    <scope>NUCLEOTIDE SEQUENCE</scope>
    <source>
        <strain evidence="2">BP6-180914</strain>
    </source>
</reference>
<dbReference type="AlphaFoldDB" id="A0AA42CHU3"/>
<organism evidence="2 3">
    <name type="scientific">Lichenifustis flavocetrariae</name>
    <dbReference type="NCBI Taxonomy" id="2949735"/>
    <lineage>
        <taxon>Bacteria</taxon>
        <taxon>Pseudomonadati</taxon>
        <taxon>Pseudomonadota</taxon>
        <taxon>Alphaproteobacteria</taxon>
        <taxon>Hyphomicrobiales</taxon>
        <taxon>Lichenihabitantaceae</taxon>
        <taxon>Lichenifustis</taxon>
    </lineage>
</organism>
<evidence type="ECO:0000313" key="3">
    <source>
        <dbReference type="Proteomes" id="UP001165667"/>
    </source>
</evidence>
<dbReference type="SUPFAM" id="SSF52091">
    <property type="entry name" value="SpoIIaa-like"/>
    <property type="match status" value="1"/>
</dbReference>
<evidence type="ECO:0000313" key="2">
    <source>
        <dbReference type="EMBL" id="MCW6507639.1"/>
    </source>
</evidence>